<accession>A0ABV5KUE1</accession>
<gene>
    <name evidence="1" type="ORF">ACFFSY_19810</name>
</gene>
<comment type="caution">
    <text evidence="1">The sequence shown here is derived from an EMBL/GenBank/DDBJ whole genome shotgun (WGS) entry which is preliminary data.</text>
</comment>
<sequence>MMMMMPIVPIRGISTTCFQDLIISVAAYWEREHAFVFAESLNVRYEPAPGRLIGASVRTDKYTSLDLLYRYAGMELRQLRCADAADAYPALRSELEAGRPVAIEFDAYWNPWGNKAAYQQVHSEHICLVVGLEAETGGGVSLVCIDPTFSVKAERLPLDHFMNGNRGGLITVERHEPSVPEPVELMGRIAAKYSESRNAEAIHEIAVAIREAGSLAEEFEGVFDFWASPLFQRLDTIYYARHYLSETAALLLGGDPESDIRHELERVHSTSQRLTAEWDIVQKLLIKHYGVRAAKKEDRALQQLSGRMEANAELEEELEAALAVFLPSAYPIR</sequence>
<evidence type="ECO:0000313" key="1">
    <source>
        <dbReference type="EMBL" id="MFB9328181.1"/>
    </source>
</evidence>
<name>A0ABV5KUE1_9BACL</name>
<keyword evidence="2" id="KW-1185">Reference proteome</keyword>
<reference evidence="1 2" key="1">
    <citation type="submission" date="2024-09" db="EMBL/GenBank/DDBJ databases">
        <authorList>
            <person name="Sun Q."/>
            <person name="Mori K."/>
        </authorList>
    </citation>
    <scope>NUCLEOTIDE SEQUENCE [LARGE SCALE GENOMIC DNA]</scope>
    <source>
        <strain evidence="1 2">TISTR 2452</strain>
    </source>
</reference>
<proteinExistence type="predicted"/>
<dbReference type="RefSeq" id="WP_377497237.1">
    <property type="nucleotide sequence ID" value="NZ_JBHMDO010000033.1"/>
</dbReference>
<organism evidence="1 2">
    <name type="scientific">Paenibacillus aurantiacus</name>
    <dbReference type="NCBI Taxonomy" id="1936118"/>
    <lineage>
        <taxon>Bacteria</taxon>
        <taxon>Bacillati</taxon>
        <taxon>Bacillota</taxon>
        <taxon>Bacilli</taxon>
        <taxon>Bacillales</taxon>
        <taxon>Paenibacillaceae</taxon>
        <taxon>Paenibacillus</taxon>
    </lineage>
</organism>
<dbReference type="Proteomes" id="UP001589747">
    <property type="component" value="Unassembled WGS sequence"/>
</dbReference>
<evidence type="ECO:0000313" key="2">
    <source>
        <dbReference type="Proteomes" id="UP001589747"/>
    </source>
</evidence>
<protein>
    <submittedName>
        <fullName evidence="1">BtrH N-terminal domain-containing protein</fullName>
    </submittedName>
</protein>
<dbReference type="EMBL" id="JBHMDO010000033">
    <property type="protein sequence ID" value="MFB9328181.1"/>
    <property type="molecule type" value="Genomic_DNA"/>
</dbReference>